<feature type="compositionally biased region" description="Basic and acidic residues" evidence="1">
    <location>
        <begin position="143"/>
        <end position="163"/>
    </location>
</feature>
<name>A0A9J7AT35_9PROT</name>
<dbReference type="AlphaFoldDB" id="A0A9J7AT35"/>
<accession>A0A9J7AT35</accession>
<proteinExistence type="predicted"/>
<evidence type="ECO:0000313" key="3">
    <source>
        <dbReference type="Proteomes" id="UP001060336"/>
    </source>
</evidence>
<feature type="compositionally biased region" description="Basic and acidic residues" evidence="1">
    <location>
        <begin position="101"/>
        <end position="123"/>
    </location>
</feature>
<keyword evidence="3" id="KW-1185">Reference proteome</keyword>
<evidence type="ECO:0000256" key="1">
    <source>
        <dbReference type="SAM" id="MobiDB-lite"/>
    </source>
</evidence>
<organism evidence="2 3">
    <name type="scientific">Nisaea acidiphila</name>
    <dbReference type="NCBI Taxonomy" id="1862145"/>
    <lineage>
        <taxon>Bacteria</taxon>
        <taxon>Pseudomonadati</taxon>
        <taxon>Pseudomonadota</taxon>
        <taxon>Alphaproteobacteria</taxon>
        <taxon>Rhodospirillales</taxon>
        <taxon>Thalassobaculaceae</taxon>
        <taxon>Nisaea</taxon>
    </lineage>
</organism>
<feature type="region of interest" description="Disordered" evidence="1">
    <location>
        <begin position="48"/>
        <end position="185"/>
    </location>
</feature>
<dbReference type="Proteomes" id="UP001060336">
    <property type="component" value="Chromosome"/>
</dbReference>
<sequence length="185" mass="20554">MDKLERKSLKILADSTRESHGDSDLTRNLEAAAKTGNRDHYDRARDTFESLPPEQKRTIGAGAVSQAETVKVKMKRRKAAAKPAPQPEDPGAVSVDWLLGKSEEGPKAPPKTEAKYRDRKKTEPTQQAALPDEEEGGWNWKALPDDPLYKKNGAKDPLQELREQMLGSGQGTTWRRSLPSGEQPK</sequence>
<dbReference type="EMBL" id="CP102480">
    <property type="protein sequence ID" value="UUX49492.1"/>
    <property type="molecule type" value="Genomic_DNA"/>
</dbReference>
<dbReference type="RefSeq" id="WP_257768184.1">
    <property type="nucleotide sequence ID" value="NZ_CP102480.1"/>
</dbReference>
<reference evidence="2" key="1">
    <citation type="submission" date="2022-08" db="EMBL/GenBank/DDBJ databases">
        <title>Nisaea acidiphila sp. nov., isolated from a marine algal debris and emended description of the genus Nisaea Urios et al. 2008.</title>
        <authorList>
            <person name="Kwon K."/>
        </authorList>
    </citation>
    <scope>NUCLEOTIDE SEQUENCE</scope>
    <source>
        <strain evidence="2">MEBiC11861</strain>
    </source>
</reference>
<evidence type="ECO:0000313" key="2">
    <source>
        <dbReference type="EMBL" id="UUX49492.1"/>
    </source>
</evidence>
<dbReference type="KEGG" id="naci:NUH88_19085"/>
<protein>
    <submittedName>
        <fullName evidence="2">Uncharacterized protein</fullName>
    </submittedName>
</protein>
<gene>
    <name evidence="2" type="ORF">NUH88_19085</name>
</gene>